<keyword evidence="5 8" id="KW-0812">Transmembrane</keyword>
<keyword evidence="6 8" id="KW-1133">Transmembrane helix</keyword>
<dbReference type="InterPro" id="IPR003004">
    <property type="entry name" value="GspF/PilC"/>
</dbReference>
<feature type="transmembrane region" description="Helical" evidence="8">
    <location>
        <begin position="373"/>
        <end position="394"/>
    </location>
</feature>
<dbReference type="PRINTS" id="PR00812">
    <property type="entry name" value="BCTERIALGSPF"/>
</dbReference>
<dbReference type="PANTHER" id="PTHR30012:SF0">
    <property type="entry name" value="TYPE II SECRETION SYSTEM PROTEIN F-RELATED"/>
    <property type="match status" value="1"/>
</dbReference>
<comment type="subcellular location">
    <subcellularLocation>
        <location evidence="1">Cell inner membrane</location>
        <topology evidence="1">Multi-pass membrane protein</topology>
    </subcellularLocation>
</comment>
<keyword evidence="3" id="KW-1003">Cell membrane</keyword>
<dbReference type="Pfam" id="PF00482">
    <property type="entry name" value="T2SSF"/>
    <property type="match status" value="2"/>
</dbReference>
<comment type="similarity">
    <text evidence="2">Belongs to the GSP F family.</text>
</comment>
<evidence type="ECO:0000256" key="1">
    <source>
        <dbReference type="ARBA" id="ARBA00004429"/>
    </source>
</evidence>
<evidence type="ECO:0000256" key="6">
    <source>
        <dbReference type="ARBA" id="ARBA00022989"/>
    </source>
</evidence>
<feature type="domain" description="Type II secretion system protein GspF" evidence="9">
    <location>
        <begin position="270"/>
        <end position="392"/>
    </location>
</feature>
<dbReference type="GO" id="GO:0005886">
    <property type="term" value="C:plasma membrane"/>
    <property type="evidence" value="ECO:0007669"/>
    <property type="project" value="UniProtKB-SubCell"/>
</dbReference>
<dbReference type="AlphaFoldDB" id="A0A1M5TX89"/>
<evidence type="ECO:0000313" key="10">
    <source>
        <dbReference type="EMBL" id="SHH55271.1"/>
    </source>
</evidence>
<dbReference type="EMBL" id="FQXR01000003">
    <property type="protein sequence ID" value="SHH55271.1"/>
    <property type="molecule type" value="Genomic_DNA"/>
</dbReference>
<keyword evidence="4" id="KW-0997">Cell inner membrane</keyword>
<evidence type="ECO:0000256" key="7">
    <source>
        <dbReference type="ARBA" id="ARBA00023136"/>
    </source>
</evidence>
<proteinExistence type="inferred from homology"/>
<feature type="transmembrane region" description="Helical" evidence="8">
    <location>
        <begin position="167"/>
        <end position="189"/>
    </location>
</feature>
<evidence type="ECO:0000256" key="5">
    <source>
        <dbReference type="ARBA" id="ARBA00022692"/>
    </source>
</evidence>
<evidence type="ECO:0000313" key="11">
    <source>
        <dbReference type="Proteomes" id="UP000184389"/>
    </source>
</evidence>
<feature type="domain" description="Type II secretion system protein GspF" evidence="9">
    <location>
        <begin position="67"/>
        <end position="190"/>
    </location>
</feature>
<name>A0A1M5TX89_9FIRM</name>
<evidence type="ECO:0000256" key="3">
    <source>
        <dbReference type="ARBA" id="ARBA00022475"/>
    </source>
</evidence>
<dbReference type="Proteomes" id="UP000184389">
    <property type="component" value="Unassembled WGS sequence"/>
</dbReference>
<evidence type="ECO:0000259" key="9">
    <source>
        <dbReference type="Pfam" id="PF00482"/>
    </source>
</evidence>
<accession>A0A1M5TX89</accession>
<evidence type="ECO:0000256" key="8">
    <source>
        <dbReference type="SAM" id="Phobius"/>
    </source>
</evidence>
<feature type="transmembrane region" description="Helical" evidence="8">
    <location>
        <begin position="220"/>
        <end position="238"/>
    </location>
</feature>
<dbReference type="FunFam" id="1.20.81.30:FF:000001">
    <property type="entry name" value="Type II secretion system protein F"/>
    <property type="match status" value="2"/>
</dbReference>
<dbReference type="RefSeq" id="WP_072743020.1">
    <property type="nucleotide sequence ID" value="NZ_FQXR01000003.1"/>
</dbReference>
<organism evidence="10 11">
    <name type="scientific">Sporanaerobacter acetigenes DSM 13106</name>
    <dbReference type="NCBI Taxonomy" id="1123281"/>
    <lineage>
        <taxon>Bacteria</taxon>
        <taxon>Bacillati</taxon>
        <taxon>Bacillota</taxon>
        <taxon>Tissierellia</taxon>
        <taxon>Tissierellales</taxon>
        <taxon>Sporanaerobacteraceae</taxon>
        <taxon>Sporanaerobacter</taxon>
    </lineage>
</organism>
<keyword evidence="11" id="KW-1185">Reference proteome</keyword>
<dbReference type="Gene3D" id="1.20.81.30">
    <property type="entry name" value="Type II secretion system (T2SS), domain F"/>
    <property type="match status" value="2"/>
</dbReference>
<dbReference type="PANTHER" id="PTHR30012">
    <property type="entry name" value="GENERAL SECRETION PATHWAY PROTEIN"/>
    <property type="match status" value="1"/>
</dbReference>
<keyword evidence="7 8" id="KW-0472">Membrane</keyword>
<evidence type="ECO:0000256" key="2">
    <source>
        <dbReference type="ARBA" id="ARBA00005745"/>
    </source>
</evidence>
<sequence>MIYKYRAVSDTGQITEGTFEGQSTEDVVYMLRGKKFHPISIEEAEVSDPKRAISLNSKVGKKDIAVFCRQFYTMLNAGISIVSCLDILEKQTENKILKNAIKESYEDVQKGMTLSEAMKKYEKAFPMLLINMVEAGEVSGTLDVIMDRMATHYEKENKIDNKVKSAFVYPVILIIVSVVVVVFLLVNVMPTFIGMFESSGVALPGPTRALLNMSDRLENYWYIDISIIFLIVVGIKFYSHTNSGRLLFDTIKLKFPGIKRTNIKIITSRFTRTLSTLLSSGIPLIQALEVVSRVVGNVVVVNGLEEAIKDIRKGVPLSSTIRDIDVFPPMVYSMIKVGEESGSLDEILQKTADFYDDEVEVSLQKMTTALEPILIVVMALIIGFIVIAMAMPMFDMVNTVQ</sequence>
<gene>
    <name evidence="10" type="ORF">SAMN02745180_00456</name>
</gene>
<evidence type="ECO:0000256" key="4">
    <source>
        <dbReference type="ARBA" id="ARBA00022519"/>
    </source>
</evidence>
<dbReference type="InterPro" id="IPR042094">
    <property type="entry name" value="T2SS_GspF_sf"/>
</dbReference>
<reference evidence="10 11" key="1">
    <citation type="submission" date="2016-11" db="EMBL/GenBank/DDBJ databases">
        <authorList>
            <person name="Jaros S."/>
            <person name="Januszkiewicz K."/>
            <person name="Wedrychowicz H."/>
        </authorList>
    </citation>
    <scope>NUCLEOTIDE SEQUENCE [LARGE SCALE GENOMIC DNA]</scope>
    <source>
        <strain evidence="10 11">DSM 13106</strain>
    </source>
</reference>
<dbReference type="InterPro" id="IPR018076">
    <property type="entry name" value="T2SS_GspF_dom"/>
</dbReference>
<protein>
    <submittedName>
        <fullName evidence="10">Type IV pilus assembly protein PilC</fullName>
    </submittedName>
</protein>
<dbReference type="STRING" id="1123281.SAMN02745180_00456"/>